<dbReference type="HOGENOM" id="CLU_042960_0_0_1"/>
<dbReference type="WormBase" id="F21H7.7">
    <property type="protein sequence ID" value="CE35967"/>
    <property type="gene ID" value="WBGene00005323"/>
    <property type="gene designation" value="srh-104"/>
</dbReference>
<proteinExistence type="predicted"/>
<organism evidence="2 3">
    <name type="scientific">Caenorhabditis elegans</name>
    <dbReference type="NCBI Taxonomy" id="6239"/>
    <lineage>
        <taxon>Eukaryota</taxon>
        <taxon>Metazoa</taxon>
        <taxon>Ecdysozoa</taxon>
        <taxon>Nematoda</taxon>
        <taxon>Chromadorea</taxon>
        <taxon>Rhabditida</taxon>
        <taxon>Rhabditina</taxon>
        <taxon>Rhabditomorpha</taxon>
        <taxon>Rhabditoidea</taxon>
        <taxon>Rhabditidae</taxon>
        <taxon>Peloderinae</taxon>
        <taxon>Caenorhabditis</taxon>
    </lineage>
</organism>
<dbReference type="FunCoup" id="Q9XTV8">
    <property type="interactions" value="17"/>
</dbReference>
<dbReference type="OMA" id="CSIYYLY"/>
<dbReference type="PaxDb" id="6239-F21H7.7"/>
<dbReference type="PhylomeDB" id="Q9XTV8"/>
<feature type="transmembrane region" description="Helical" evidence="1">
    <location>
        <begin position="111"/>
        <end position="131"/>
    </location>
</feature>
<keyword evidence="3" id="KW-1185">Reference proteome</keyword>
<dbReference type="CTD" id="353478"/>
<reference evidence="2 3" key="1">
    <citation type="journal article" date="1998" name="Science">
        <title>Genome sequence of the nematode C. elegans: a platform for investigating biology.</title>
        <authorList>
            <consortium name="The C. elegans sequencing consortium"/>
            <person name="Sulson J.E."/>
            <person name="Waterston R."/>
        </authorList>
    </citation>
    <scope>NUCLEOTIDE SEQUENCE [LARGE SCALE GENOMIC DNA]</scope>
    <source>
        <strain evidence="2 3">Bristol N2</strain>
    </source>
</reference>
<feature type="transmembrane region" description="Helical" evidence="1">
    <location>
        <begin position="215"/>
        <end position="240"/>
    </location>
</feature>
<evidence type="ECO:0000313" key="2">
    <source>
        <dbReference type="EMBL" id="CAB07593.3"/>
    </source>
</evidence>
<dbReference type="GeneID" id="353478"/>
<evidence type="ECO:0000256" key="1">
    <source>
        <dbReference type="SAM" id="Phobius"/>
    </source>
</evidence>
<keyword evidence="1" id="KW-0472">Membrane</keyword>
<dbReference type="Proteomes" id="UP000001940">
    <property type="component" value="Chromosome V"/>
</dbReference>
<dbReference type="EMBL" id="BX284605">
    <property type="protein sequence ID" value="CAB07593.3"/>
    <property type="molecule type" value="Genomic_DNA"/>
</dbReference>
<dbReference type="AlphaFoldDB" id="Q9XTV8"/>
<gene>
    <name evidence="2 4" type="primary">srh-104</name>
    <name evidence="2" type="ORF">CELE_F21H7.7</name>
    <name evidence="4" type="ORF">F21H7.7</name>
</gene>
<evidence type="ECO:0000313" key="3">
    <source>
        <dbReference type="Proteomes" id="UP000001940"/>
    </source>
</evidence>
<feature type="transmembrane region" description="Helical" evidence="1">
    <location>
        <begin position="36"/>
        <end position="53"/>
    </location>
</feature>
<feature type="transmembrane region" description="Helical" evidence="1">
    <location>
        <begin position="152"/>
        <end position="172"/>
    </location>
</feature>
<dbReference type="PIR" id="T21225">
    <property type="entry name" value="T21225"/>
</dbReference>
<dbReference type="InterPro" id="IPR019422">
    <property type="entry name" value="7TM_GPCR_serpentine_rcpt_Srh"/>
</dbReference>
<dbReference type="Pfam" id="PF10318">
    <property type="entry name" value="7TM_GPCR_Srh"/>
    <property type="match status" value="1"/>
</dbReference>
<accession>Q9XTV8</accession>
<keyword evidence="1" id="KW-0812">Transmembrane</keyword>
<dbReference type="eggNOG" id="ENOG502TFHX">
    <property type="taxonomic scope" value="Eukaryota"/>
</dbReference>
<dbReference type="PANTHER" id="PTHR22941:SF51">
    <property type="entry name" value="SERPENTINE RECEPTOR, CLASS H-RELATED"/>
    <property type="match status" value="1"/>
</dbReference>
<evidence type="ECO:0000313" key="4">
    <source>
        <dbReference type="WormBase" id="F21H7.7"/>
    </source>
</evidence>
<feature type="transmembrane region" description="Helical" evidence="1">
    <location>
        <begin position="65"/>
        <end position="91"/>
    </location>
</feature>
<dbReference type="KEGG" id="cel:CELE_F21H7.7"/>
<name>Q9XTV8_CAEEL</name>
<feature type="transmembrane region" description="Helical" evidence="1">
    <location>
        <begin position="260"/>
        <end position="284"/>
    </location>
</feature>
<dbReference type="PANTHER" id="PTHR22941">
    <property type="entry name" value="SERPENTINE RECEPTOR"/>
    <property type="match status" value="1"/>
</dbReference>
<dbReference type="UCSC" id="F21H7.7">
    <property type="organism name" value="c. elegans"/>
</dbReference>
<feature type="transmembrane region" description="Helical" evidence="1">
    <location>
        <begin position="296"/>
        <end position="315"/>
    </location>
</feature>
<dbReference type="AGR" id="WB:WBGene00005323"/>
<dbReference type="InParanoid" id="Q9XTV8"/>
<dbReference type="RefSeq" id="NP_872212.2">
    <property type="nucleotide sequence ID" value="NM_182412.2"/>
</dbReference>
<sequence length="351" mass="40425">MSKTQLDEYYNTTYLKCNLSDNFVASWKGVAYPNHIFQFIELPFQILAFYVIIAKTPKSMKNIKFPLLINHLSCALVDLSFCSLSTLYLFVPIHGAFGVGLLSWLGIGFQYQMFMLEIFGICAICSYTYLFESRSSSLPQNRFRISRRKIKFLYYFFVFLPFILIVIFLLNIPQDQDAAKLDALKKYPCPTVEFFNSPVVIAISDEDVVNIKNRFIIPFIGAHIVFNNSFHIFCLIYYLYISPPKTLSVETKQSQKRFLIGMMVQCSIPSLLGFIPIVIVFIAYRTGNHSQELVNFMVDCVGLHGLGESLTILLVHKSYRKAVFQIVCVWKPKKTTTSFQISQWNSHLVLK</sequence>
<dbReference type="InterPro" id="IPR053220">
    <property type="entry name" value="Nematode_rcpt-like_serp_H"/>
</dbReference>
<keyword evidence="2" id="KW-0675">Receptor</keyword>
<keyword evidence="1" id="KW-1133">Transmembrane helix</keyword>
<dbReference type="OrthoDB" id="5865077at2759"/>
<protein>
    <submittedName>
        <fullName evidence="2">Serpentine Receptor, class H</fullName>
    </submittedName>
</protein>